<dbReference type="InterPro" id="IPR027417">
    <property type="entry name" value="P-loop_NTPase"/>
</dbReference>
<evidence type="ECO:0000259" key="1">
    <source>
        <dbReference type="Pfam" id="PF13401"/>
    </source>
</evidence>
<dbReference type="Proteomes" id="UP000244248">
    <property type="component" value="Unassembled WGS sequence"/>
</dbReference>
<organism evidence="2 3">
    <name type="scientific">Stenotrophobium rhamnosiphilum</name>
    <dbReference type="NCBI Taxonomy" id="2029166"/>
    <lineage>
        <taxon>Bacteria</taxon>
        <taxon>Pseudomonadati</taxon>
        <taxon>Pseudomonadota</taxon>
        <taxon>Gammaproteobacteria</taxon>
        <taxon>Nevskiales</taxon>
        <taxon>Nevskiaceae</taxon>
        <taxon>Stenotrophobium</taxon>
    </lineage>
</organism>
<dbReference type="Pfam" id="PF13401">
    <property type="entry name" value="AAA_22"/>
    <property type="match status" value="1"/>
</dbReference>
<evidence type="ECO:0000313" key="2">
    <source>
        <dbReference type="EMBL" id="PTU30306.1"/>
    </source>
</evidence>
<feature type="domain" description="ORC1/DEAH AAA+ ATPase" evidence="1">
    <location>
        <begin position="115"/>
        <end position="280"/>
    </location>
</feature>
<reference evidence="2 3" key="1">
    <citation type="submission" date="2018-04" db="EMBL/GenBank/DDBJ databases">
        <title>Novel species isolated from glacier.</title>
        <authorList>
            <person name="Liu Q."/>
            <person name="Xin Y.-H."/>
        </authorList>
    </citation>
    <scope>NUCLEOTIDE SEQUENCE [LARGE SCALE GENOMIC DNA]</scope>
    <source>
        <strain evidence="2 3">GT1R17</strain>
    </source>
</reference>
<dbReference type="GO" id="GO:0016887">
    <property type="term" value="F:ATP hydrolysis activity"/>
    <property type="evidence" value="ECO:0007669"/>
    <property type="project" value="InterPro"/>
</dbReference>
<dbReference type="InterPro" id="IPR049945">
    <property type="entry name" value="AAA_22"/>
</dbReference>
<keyword evidence="3" id="KW-1185">Reference proteome</keyword>
<dbReference type="EMBL" id="QANS01000006">
    <property type="protein sequence ID" value="PTU30306.1"/>
    <property type="molecule type" value="Genomic_DNA"/>
</dbReference>
<proteinExistence type="predicted"/>
<accession>A0A2T5MCK5</accession>
<dbReference type="SUPFAM" id="SSF52540">
    <property type="entry name" value="P-loop containing nucleoside triphosphate hydrolases"/>
    <property type="match status" value="1"/>
</dbReference>
<dbReference type="PROSITE" id="PS51257">
    <property type="entry name" value="PROKAR_LIPOPROTEIN"/>
    <property type="match status" value="1"/>
</dbReference>
<dbReference type="AlphaFoldDB" id="A0A2T5MCK5"/>
<protein>
    <recommendedName>
        <fullName evidence="1">ORC1/DEAH AAA+ ATPase domain-containing protein</fullName>
    </recommendedName>
</protein>
<dbReference type="OrthoDB" id="5593847at2"/>
<gene>
    <name evidence="2" type="ORF">CJD38_15280</name>
</gene>
<sequence>MKGQSNGAGCSVDGTNILHLALGCIPDDAEILRKLKRLPPKPSADINQTLIGRNYELGRIRSIRAPSADMLTVARTIDLMLHEGYMERNPFNPTVWRSFFSEISSPLAAEPGPAAFVIGASGLGKTKCIQRVLEGYTQVYVHPEFPNCTGGLTQLCWLYIQMPPSGNLKSLLAALIDATAFAFKDPEVLQLLTISNRDLHGSLQNWVRFVQTHFLGLLVIDEVQNLFKLPSIEQRRSKRGRKELDLRLSDDVTLKTLMEIIEESGVPLMLVGTPDASAILQKRFAVSQRLTTGGQIEFRHAENFESPDFNMLLKTLEMYQWSDVRLAIDDELKKFIHSVTAGIRRLVISLWIAAHRVAIASGSRNLTMKHFEMAAAGSLAPTRPAVDALLSGHPDAVRRFEDLFYDSDWRPE</sequence>
<dbReference type="RefSeq" id="WP_107941249.1">
    <property type="nucleotide sequence ID" value="NZ_QANS01000006.1"/>
</dbReference>
<evidence type="ECO:0000313" key="3">
    <source>
        <dbReference type="Proteomes" id="UP000244248"/>
    </source>
</evidence>
<name>A0A2T5MCK5_9GAMM</name>
<comment type="caution">
    <text evidence="2">The sequence shown here is derived from an EMBL/GenBank/DDBJ whole genome shotgun (WGS) entry which is preliminary data.</text>
</comment>